<reference evidence="2 3" key="1">
    <citation type="submission" date="2024-02" db="EMBL/GenBank/DDBJ databases">
        <authorList>
            <person name="Chen Y."/>
            <person name="Shah S."/>
            <person name="Dougan E. K."/>
            <person name="Thang M."/>
            <person name="Chan C."/>
        </authorList>
    </citation>
    <scope>NUCLEOTIDE SEQUENCE [LARGE SCALE GENOMIC DNA]</scope>
</reference>
<protein>
    <submittedName>
        <fullName evidence="2">Phosphoribosylaminoimidazolesuccinocarboxamide synthase</fullName>
    </submittedName>
</protein>
<evidence type="ECO:0000256" key="1">
    <source>
        <dbReference type="SAM" id="MobiDB-lite"/>
    </source>
</evidence>
<name>A0ABP0QNN2_9DINO</name>
<feature type="region of interest" description="Disordered" evidence="1">
    <location>
        <begin position="1"/>
        <end position="28"/>
    </location>
</feature>
<evidence type="ECO:0000313" key="3">
    <source>
        <dbReference type="Proteomes" id="UP001642464"/>
    </source>
</evidence>
<sequence>MAMSMKSMNLTVGEKKEETGGGDGDTDWCITDSDMQVTGEYMTNYLKEMDGDDSQFKDINAAVVPLSTGSSPPRLQPAESILKAEEMNEKTEGGYLDLTLPECYVPELGDQKQGVSAFDYILPSAWNLIPFKGQVLNMISEWAFSQTKDWESELSEFDSVSSPGLRDAS</sequence>
<dbReference type="Proteomes" id="UP001642464">
    <property type="component" value="Unassembled WGS sequence"/>
</dbReference>
<evidence type="ECO:0000313" key="2">
    <source>
        <dbReference type="EMBL" id="CAK9089864.1"/>
    </source>
</evidence>
<gene>
    <name evidence="2" type="ORF">SCF082_LOCUS42395</name>
</gene>
<proteinExistence type="predicted"/>
<accession>A0ABP0QNN2</accession>
<dbReference type="Gene3D" id="3.30.200.20">
    <property type="entry name" value="Phosphorylase Kinase, domain 1"/>
    <property type="match status" value="1"/>
</dbReference>
<comment type="caution">
    <text evidence="2">The sequence shown here is derived from an EMBL/GenBank/DDBJ whole genome shotgun (WGS) entry which is preliminary data.</text>
</comment>
<organism evidence="2 3">
    <name type="scientific">Durusdinium trenchii</name>
    <dbReference type="NCBI Taxonomy" id="1381693"/>
    <lineage>
        <taxon>Eukaryota</taxon>
        <taxon>Sar</taxon>
        <taxon>Alveolata</taxon>
        <taxon>Dinophyceae</taxon>
        <taxon>Suessiales</taxon>
        <taxon>Symbiodiniaceae</taxon>
        <taxon>Durusdinium</taxon>
    </lineage>
</organism>
<keyword evidence="3" id="KW-1185">Reference proteome</keyword>
<feature type="compositionally biased region" description="Polar residues" evidence="1">
    <location>
        <begin position="1"/>
        <end position="10"/>
    </location>
</feature>
<dbReference type="EMBL" id="CAXAMM010039906">
    <property type="protein sequence ID" value="CAK9089864.1"/>
    <property type="molecule type" value="Genomic_DNA"/>
</dbReference>